<feature type="repeat" description="ANK" evidence="3">
    <location>
        <begin position="471"/>
        <end position="498"/>
    </location>
</feature>
<dbReference type="RefSeq" id="XP_045275585.1">
    <property type="nucleotide sequence ID" value="XM_045419209.1"/>
</dbReference>
<evidence type="ECO:0000313" key="4">
    <source>
        <dbReference type="EMBL" id="EEQ88457.2"/>
    </source>
</evidence>
<sequence>MPEGNENDKKQSQVLSIFFSQAHELCALTRCIKLSFTCKAADDGIESHFLPSRVNQTDDRSLMMLLLTVVLPAGAIWRKQLQGSPEHVTLWCCSRFYFVYALLNPKLFFLAKSTECICIQSAYLVNPYSIKLAFRNEPFVWWLTRADPFHHRSSMLSALMESNWNTLPHEIQVLILSKLLPTFCNGLFESLKGISQYLLVCRLWNVEIGRLLVKYHSAECLLSSATESIALKSIQCQIAEWQSTNKDDEHVNRAVDSRFEFTYGLHKLLGVAIVRGYMSCINVLLENGAHQHGSKLVMSTVYHYAVTSGKPNRAEMLQLLNAHFLGGLDEEDDEDLMTPLAQAIFSNDLISVEQLILLGARVSQAIIRDFRKGAFAYAIDSNNITLLKLLLASGEDPDEEDANSHSSPSKLALALSNDNEDIIELLLDSGSPVNTPERVVQPLAVAVECCSLDRIKDLIDRGAKVNYADRSGRTPLSRAVSCRDLPIIQLLFDHGAEITPEACQEAPQRGCPHVATLLLEHLAREERTLKIQLGWHPPFSIGVKGAMELLLKAGADRSVLRNIQRPQYDGI</sequence>
<name>A0ABP2EWN5_AJEDR</name>
<keyword evidence="1" id="KW-0677">Repeat</keyword>
<evidence type="ECO:0000256" key="1">
    <source>
        <dbReference type="ARBA" id="ARBA00022737"/>
    </source>
</evidence>
<dbReference type="GeneID" id="69025858"/>
<dbReference type="Pfam" id="PF12796">
    <property type="entry name" value="Ank_2"/>
    <property type="match status" value="1"/>
</dbReference>
<evidence type="ECO:0000313" key="5">
    <source>
        <dbReference type="Proteomes" id="UP000002039"/>
    </source>
</evidence>
<evidence type="ECO:0000256" key="2">
    <source>
        <dbReference type="ARBA" id="ARBA00023043"/>
    </source>
</evidence>
<dbReference type="Gene3D" id="1.25.40.20">
    <property type="entry name" value="Ankyrin repeat-containing domain"/>
    <property type="match status" value="1"/>
</dbReference>
<proteinExistence type="predicted"/>
<dbReference type="Proteomes" id="UP000002039">
    <property type="component" value="Unassembled WGS sequence"/>
</dbReference>
<reference evidence="5" key="1">
    <citation type="journal article" date="2015" name="PLoS Genet.">
        <title>The dynamic genome and transcriptome of the human fungal pathogen Blastomyces and close relative Emmonsia.</title>
        <authorList>
            <person name="Munoz J.F."/>
            <person name="Gauthier G.M."/>
            <person name="Desjardins C.A."/>
            <person name="Gallo J.E."/>
            <person name="Holder J."/>
            <person name="Sullivan T.D."/>
            <person name="Marty A.J."/>
            <person name="Carmen J.C."/>
            <person name="Chen Z."/>
            <person name="Ding L."/>
            <person name="Gujja S."/>
            <person name="Magrini V."/>
            <person name="Misas E."/>
            <person name="Mitreva M."/>
            <person name="Priest M."/>
            <person name="Saif S."/>
            <person name="Whiston E.A."/>
            <person name="Young S."/>
            <person name="Zeng Q."/>
            <person name="Goldman W.E."/>
            <person name="Mardis E.R."/>
            <person name="Taylor J.W."/>
            <person name="McEwen J.G."/>
            <person name="Clay O.K."/>
            <person name="Klein B.S."/>
            <person name="Cuomo C.A."/>
        </authorList>
    </citation>
    <scope>NUCLEOTIDE SEQUENCE [LARGE SCALE GENOMIC DNA]</scope>
    <source>
        <strain evidence="5">ER-3 / ATCC MYA-2586</strain>
    </source>
</reference>
<accession>A0ABP2EWN5</accession>
<keyword evidence="5" id="KW-1185">Reference proteome</keyword>
<dbReference type="PANTHER" id="PTHR24198:SF165">
    <property type="entry name" value="ANKYRIN REPEAT-CONTAINING PROTEIN-RELATED"/>
    <property type="match status" value="1"/>
</dbReference>
<dbReference type="EMBL" id="EQ999975">
    <property type="protein sequence ID" value="EEQ88457.2"/>
    <property type="molecule type" value="Genomic_DNA"/>
</dbReference>
<dbReference type="SUPFAM" id="SSF48403">
    <property type="entry name" value="Ankyrin repeat"/>
    <property type="match status" value="1"/>
</dbReference>
<gene>
    <name evidence="4" type="ORF">BDCG_03577</name>
</gene>
<evidence type="ECO:0000256" key="3">
    <source>
        <dbReference type="PROSITE-ProRule" id="PRU00023"/>
    </source>
</evidence>
<feature type="repeat" description="ANK" evidence="3">
    <location>
        <begin position="406"/>
        <end position="438"/>
    </location>
</feature>
<keyword evidence="2 3" id="KW-0040">ANK repeat</keyword>
<organism evidence="4 5">
    <name type="scientific">Ajellomyces dermatitidis (strain ER-3 / ATCC MYA-2586)</name>
    <name type="common">Blastomyces dermatitidis</name>
    <dbReference type="NCBI Taxonomy" id="559297"/>
    <lineage>
        <taxon>Eukaryota</taxon>
        <taxon>Fungi</taxon>
        <taxon>Dikarya</taxon>
        <taxon>Ascomycota</taxon>
        <taxon>Pezizomycotina</taxon>
        <taxon>Eurotiomycetes</taxon>
        <taxon>Eurotiomycetidae</taxon>
        <taxon>Onygenales</taxon>
        <taxon>Ajellomycetaceae</taxon>
        <taxon>Blastomyces</taxon>
    </lineage>
</organism>
<dbReference type="SMART" id="SM00248">
    <property type="entry name" value="ANK"/>
    <property type="match status" value="6"/>
</dbReference>
<dbReference type="InterPro" id="IPR036770">
    <property type="entry name" value="Ankyrin_rpt-contain_sf"/>
</dbReference>
<dbReference type="PANTHER" id="PTHR24198">
    <property type="entry name" value="ANKYRIN REPEAT AND PROTEIN KINASE DOMAIN-CONTAINING PROTEIN"/>
    <property type="match status" value="1"/>
</dbReference>
<protein>
    <submittedName>
        <fullName evidence="4">Ankyrin repeat protein</fullName>
    </submittedName>
</protein>
<dbReference type="InterPro" id="IPR002110">
    <property type="entry name" value="Ankyrin_rpt"/>
</dbReference>
<dbReference type="PROSITE" id="PS50297">
    <property type="entry name" value="ANK_REP_REGION"/>
    <property type="match status" value="1"/>
</dbReference>
<dbReference type="PROSITE" id="PS50088">
    <property type="entry name" value="ANK_REPEAT"/>
    <property type="match status" value="2"/>
</dbReference>